<evidence type="ECO:0008006" key="4">
    <source>
        <dbReference type="Google" id="ProtNLM"/>
    </source>
</evidence>
<protein>
    <recommendedName>
        <fullName evidence="4">Lipoprotein LpqN</fullName>
    </recommendedName>
</protein>
<proteinExistence type="predicted"/>
<accession>A0ABP7CGU4</accession>
<name>A0ABP7CGU4_9MICO</name>
<keyword evidence="1" id="KW-0732">Signal</keyword>
<evidence type="ECO:0000313" key="2">
    <source>
        <dbReference type="EMBL" id="GAA3688514.1"/>
    </source>
</evidence>
<keyword evidence="3" id="KW-1185">Reference proteome</keyword>
<comment type="caution">
    <text evidence="2">The sequence shown here is derived from an EMBL/GenBank/DDBJ whole genome shotgun (WGS) entry which is preliminary data.</text>
</comment>
<gene>
    <name evidence="2" type="ORF">GCM10022399_00090</name>
</gene>
<dbReference type="Proteomes" id="UP001501468">
    <property type="component" value="Unassembled WGS sequence"/>
</dbReference>
<feature type="chain" id="PRO_5047359284" description="Lipoprotein LpqN" evidence="1">
    <location>
        <begin position="25"/>
        <end position="212"/>
    </location>
</feature>
<reference evidence="3" key="1">
    <citation type="journal article" date="2019" name="Int. J. Syst. Evol. Microbiol.">
        <title>The Global Catalogue of Microorganisms (GCM) 10K type strain sequencing project: providing services to taxonomists for standard genome sequencing and annotation.</title>
        <authorList>
            <consortium name="The Broad Institute Genomics Platform"/>
            <consortium name="The Broad Institute Genome Sequencing Center for Infectious Disease"/>
            <person name="Wu L."/>
            <person name="Ma J."/>
        </authorList>
    </citation>
    <scope>NUCLEOTIDE SEQUENCE [LARGE SCALE GENOMIC DNA]</scope>
    <source>
        <strain evidence="3">JCM 17125</strain>
    </source>
</reference>
<evidence type="ECO:0000256" key="1">
    <source>
        <dbReference type="SAM" id="SignalP"/>
    </source>
</evidence>
<evidence type="ECO:0000313" key="3">
    <source>
        <dbReference type="Proteomes" id="UP001501468"/>
    </source>
</evidence>
<dbReference type="EMBL" id="BAABDC010000001">
    <property type="protein sequence ID" value="GAA3688514.1"/>
    <property type="molecule type" value="Genomic_DNA"/>
</dbReference>
<feature type="signal peptide" evidence="1">
    <location>
        <begin position="1"/>
        <end position="24"/>
    </location>
</feature>
<dbReference type="PROSITE" id="PS51257">
    <property type="entry name" value="PROKAR_LIPOPROTEIN"/>
    <property type="match status" value="1"/>
</dbReference>
<organism evidence="2 3">
    <name type="scientific">Terrabacter ginsenosidimutans</name>
    <dbReference type="NCBI Taxonomy" id="490575"/>
    <lineage>
        <taxon>Bacteria</taxon>
        <taxon>Bacillati</taxon>
        <taxon>Actinomycetota</taxon>
        <taxon>Actinomycetes</taxon>
        <taxon>Micrococcales</taxon>
        <taxon>Intrasporangiaceae</taxon>
        <taxon>Terrabacter</taxon>
    </lineage>
</organism>
<sequence length="212" mass="22616">MTVRPRPSACLLPALALVAVVGLGGCSDDPAPVATAPTDTGVVHLPTSAPPTTDSAGHPIRQLPVPSSPVAMSEDRVRGVDYSFLEPVGWSRAGRALVPQPDVLVQPDDDGVRAFIAVERPIKIGSHSLAEVVDRLRSGFESKGLTPMAAPEREVAGYHALGIVVDQSEQVRDVYYVVAYTEQVFAIRLTYDPAHPEALGVYRAVLDSWSWG</sequence>
<dbReference type="RefSeq" id="WP_344939818.1">
    <property type="nucleotide sequence ID" value="NZ_BAABDC010000001.1"/>
</dbReference>